<name>A0A9N8VA54_FUNMO</name>
<sequence length="113" mass="13265">MSDEFLEYRDIEGSQSGSSIQQSFAPSTLIFKRSSISIPTRHIKKLKIEKSYVWKYFKKMDDEKVYCIVPIIKHEKEKLCEISYKFTGSTSNLKYHLNIIHNISENDEVNKVI</sequence>
<dbReference type="SMART" id="SM00614">
    <property type="entry name" value="ZnF_BED"/>
    <property type="match status" value="1"/>
</dbReference>
<accession>A0A9N8VA54</accession>
<evidence type="ECO:0000313" key="2">
    <source>
        <dbReference type="Proteomes" id="UP000789375"/>
    </source>
</evidence>
<comment type="caution">
    <text evidence="1">The sequence shown here is derived from an EMBL/GenBank/DDBJ whole genome shotgun (WGS) entry which is preliminary data.</text>
</comment>
<dbReference type="Proteomes" id="UP000789375">
    <property type="component" value="Unassembled WGS sequence"/>
</dbReference>
<dbReference type="EMBL" id="CAJVPP010000103">
    <property type="protein sequence ID" value="CAG8442939.1"/>
    <property type="molecule type" value="Genomic_DNA"/>
</dbReference>
<keyword evidence="2" id="KW-1185">Reference proteome</keyword>
<evidence type="ECO:0000313" key="1">
    <source>
        <dbReference type="EMBL" id="CAG8442939.1"/>
    </source>
</evidence>
<dbReference type="InterPro" id="IPR036236">
    <property type="entry name" value="Znf_C2H2_sf"/>
</dbReference>
<proteinExistence type="predicted"/>
<gene>
    <name evidence="1" type="ORF">FMOSSE_LOCUS956</name>
</gene>
<dbReference type="AlphaFoldDB" id="A0A9N8VA54"/>
<organism evidence="1 2">
    <name type="scientific">Funneliformis mosseae</name>
    <name type="common">Endomycorrhizal fungus</name>
    <name type="synonym">Glomus mosseae</name>
    <dbReference type="NCBI Taxonomy" id="27381"/>
    <lineage>
        <taxon>Eukaryota</taxon>
        <taxon>Fungi</taxon>
        <taxon>Fungi incertae sedis</taxon>
        <taxon>Mucoromycota</taxon>
        <taxon>Glomeromycotina</taxon>
        <taxon>Glomeromycetes</taxon>
        <taxon>Glomerales</taxon>
        <taxon>Glomeraceae</taxon>
        <taxon>Funneliformis</taxon>
    </lineage>
</organism>
<reference evidence="1" key="1">
    <citation type="submission" date="2021-06" db="EMBL/GenBank/DDBJ databases">
        <authorList>
            <person name="Kallberg Y."/>
            <person name="Tangrot J."/>
            <person name="Rosling A."/>
        </authorList>
    </citation>
    <scope>NUCLEOTIDE SEQUENCE</scope>
    <source>
        <strain evidence="1">87-6 pot B 2015</strain>
    </source>
</reference>
<dbReference type="SUPFAM" id="SSF57667">
    <property type="entry name" value="beta-beta-alpha zinc fingers"/>
    <property type="match status" value="1"/>
</dbReference>
<protein>
    <submittedName>
        <fullName evidence="1">10163_t:CDS:1</fullName>
    </submittedName>
</protein>